<keyword evidence="3" id="KW-1185">Reference proteome</keyword>
<dbReference type="Proteomes" id="UP000053237">
    <property type="component" value="Unassembled WGS sequence"/>
</dbReference>
<evidence type="ECO:0000313" key="2">
    <source>
        <dbReference type="EMBL" id="CCI10753.1"/>
    </source>
</evidence>
<dbReference type="AlphaFoldDB" id="A0A024FUB7"/>
<proteinExistence type="predicted"/>
<organism evidence="2 3">
    <name type="scientific">Albugo candida</name>
    <dbReference type="NCBI Taxonomy" id="65357"/>
    <lineage>
        <taxon>Eukaryota</taxon>
        <taxon>Sar</taxon>
        <taxon>Stramenopiles</taxon>
        <taxon>Oomycota</taxon>
        <taxon>Peronosporomycetes</taxon>
        <taxon>Albuginales</taxon>
        <taxon>Albuginaceae</taxon>
        <taxon>Albugo</taxon>
    </lineage>
</organism>
<dbReference type="EMBL" id="CAIX01000380">
    <property type="protein sequence ID" value="CCI10750.1"/>
    <property type="molecule type" value="Genomic_DNA"/>
</dbReference>
<dbReference type="EMBL" id="CAIX01000384">
    <property type="protein sequence ID" value="CCI10753.1"/>
    <property type="molecule type" value="Genomic_DNA"/>
</dbReference>
<dbReference type="InParanoid" id="A0A024FUB7"/>
<sequence>MTCSYCSYKSHPCSYKSQLEEIIMEQDISRVCNSAGFIQMDDIICNNLDCLCDVDRACVSLVVGCVKTLKPR</sequence>
<protein>
    <submittedName>
        <fullName evidence="2">Uncharacterized protein</fullName>
    </submittedName>
</protein>
<name>A0A024FUB7_9STRA</name>
<evidence type="ECO:0000313" key="1">
    <source>
        <dbReference type="EMBL" id="CCI10750.1"/>
    </source>
</evidence>
<evidence type="ECO:0000313" key="3">
    <source>
        <dbReference type="Proteomes" id="UP000053237"/>
    </source>
</evidence>
<gene>
    <name evidence="1" type="ORF">BN9_115360</name>
    <name evidence="2" type="ORF">BN9_115460</name>
</gene>
<comment type="caution">
    <text evidence="2">The sequence shown here is derived from an EMBL/GenBank/DDBJ whole genome shotgun (WGS) entry which is preliminary data.</text>
</comment>
<accession>A0A024FUB7</accession>
<reference evidence="2 3" key="1">
    <citation type="submission" date="2012-05" db="EMBL/GenBank/DDBJ databases">
        <title>Recombination and specialization in a pathogen metapopulation.</title>
        <authorList>
            <person name="Gardiner A."/>
            <person name="Kemen E."/>
            <person name="Schultz-Larsen T."/>
            <person name="MacLean D."/>
            <person name="Van Oosterhout C."/>
            <person name="Jones J.D.G."/>
        </authorList>
    </citation>
    <scope>NUCLEOTIDE SEQUENCE [LARGE SCALE GENOMIC DNA]</scope>
    <source>
        <strain evidence="2 3">Ac Nc2</strain>
    </source>
</reference>